<comment type="caution">
    <text evidence="8">The sequence shown here is derived from an EMBL/GenBank/DDBJ whole genome shotgun (WGS) entry which is preliminary data.</text>
</comment>
<dbReference type="PROSITE" id="PS50056">
    <property type="entry name" value="TYR_PHOSPHATASE_2"/>
    <property type="match status" value="1"/>
</dbReference>
<dbReference type="PROSITE" id="PS50054">
    <property type="entry name" value="TYR_PHOSPHATASE_DUAL"/>
    <property type="match status" value="1"/>
</dbReference>
<evidence type="ECO:0000256" key="2">
    <source>
        <dbReference type="ARBA" id="ARBA00013064"/>
    </source>
</evidence>
<evidence type="ECO:0000256" key="3">
    <source>
        <dbReference type="ARBA" id="ARBA00022801"/>
    </source>
</evidence>
<comment type="similarity">
    <text evidence="1">Belongs to the protein-tyrosine phosphatase family. Non-receptor class dual specificity subfamily.</text>
</comment>
<evidence type="ECO:0000256" key="4">
    <source>
        <dbReference type="ARBA" id="ARBA00022912"/>
    </source>
</evidence>
<reference evidence="8 9" key="1">
    <citation type="journal article" date="2013" name="MBio">
        <title>Genome sequencing of the plant pathogen Taphrina deformans, the causal agent of peach leaf curl.</title>
        <authorList>
            <person name="Cisse O.H."/>
            <person name="Almeida J.M.G.C.F."/>
            <person name="Fonseca A."/>
            <person name="Kumar A.A."/>
            <person name="Salojaervi J."/>
            <person name="Overmyer K."/>
            <person name="Hauser P.M."/>
            <person name="Pagni M."/>
        </authorList>
    </citation>
    <scope>NUCLEOTIDE SEQUENCE [LARGE SCALE GENOMIC DNA]</scope>
    <source>
        <strain evidence="9">PYCC 5710 / ATCC 11124 / CBS 356.35 / IMI 108563 / JCM 9778 / NBRC 8474</strain>
    </source>
</reference>
<dbReference type="InterPro" id="IPR020422">
    <property type="entry name" value="TYR_PHOSPHATASE_DUAL_dom"/>
</dbReference>
<dbReference type="VEuPathDB" id="FungiDB:TAPDE_002717"/>
<protein>
    <recommendedName>
        <fullName evidence="2">protein-tyrosine-phosphatase</fullName>
        <ecNumber evidence="2">3.1.3.48</ecNumber>
    </recommendedName>
</protein>
<proteinExistence type="inferred from homology"/>
<feature type="domain" description="Tyrosine-protein phosphatase" evidence="6">
    <location>
        <begin position="100"/>
        <end position="242"/>
    </location>
</feature>
<dbReference type="GO" id="GO:0005634">
    <property type="term" value="C:nucleus"/>
    <property type="evidence" value="ECO:0007669"/>
    <property type="project" value="TreeGrafter"/>
</dbReference>
<dbReference type="SUPFAM" id="SSF52799">
    <property type="entry name" value="(Phosphotyrosine protein) phosphatases II"/>
    <property type="match status" value="1"/>
</dbReference>
<evidence type="ECO:0000256" key="5">
    <source>
        <dbReference type="SAM" id="MobiDB-lite"/>
    </source>
</evidence>
<feature type="compositionally biased region" description="Polar residues" evidence="5">
    <location>
        <begin position="264"/>
        <end position="274"/>
    </location>
</feature>
<dbReference type="eggNOG" id="KOG1716">
    <property type="taxonomic scope" value="Eukaryota"/>
</dbReference>
<dbReference type="GO" id="GO:0008138">
    <property type="term" value="F:protein tyrosine/serine/threonine phosphatase activity"/>
    <property type="evidence" value="ECO:0007669"/>
    <property type="project" value="TreeGrafter"/>
</dbReference>
<evidence type="ECO:0000313" key="9">
    <source>
        <dbReference type="Proteomes" id="UP000013776"/>
    </source>
</evidence>
<dbReference type="EMBL" id="CAHR02000094">
    <property type="protein sequence ID" value="CCG82627.1"/>
    <property type="molecule type" value="Genomic_DNA"/>
</dbReference>
<dbReference type="PANTHER" id="PTHR45848">
    <property type="entry name" value="DUAL SPECIFICITY PROTEIN PHOSPHATASE 12 FAMILY MEMBER"/>
    <property type="match status" value="1"/>
</dbReference>
<dbReference type="InterPro" id="IPR029021">
    <property type="entry name" value="Prot-tyrosine_phosphatase-like"/>
</dbReference>
<feature type="region of interest" description="Disordered" evidence="5">
    <location>
        <begin position="261"/>
        <end position="283"/>
    </location>
</feature>
<dbReference type="EC" id="3.1.3.48" evidence="2"/>
<dbReference type="Pfam" id="PF00782">
    <property type="entry name" value="DSPc"/>
    <property type="match status" value="1"/>
</dbReference>
<organism evidence="8 9">
    <name type="scientific">Taphrina deformans (strain PYCC 5710 / ATCC 11124 / CBS 356.35 / IMI 108563 / JCM 9778 / NBRC 8474)</name>
    <name type="common">Peach leaf curl fungus</name>
    <name type="synonym">Lalaria deformans</name>
    <dbReference type="NCBI Taxonomy" id="1097556"/>
    <lineage>
        <taxon>Eukaryota</taxon>
        <taxon>Fungi</taxon>
        <taxon>Dikarya</taxon>
        <taxon>Ascomycota</taxon>
        <taxon>Taphrinomycotina</taxon>
        <taxon>Taphrinomycetes</taxon>
        <taxon>Taphrinales</taxon>
        <taxon>Taphrinaceae</taxon>
        <taxon>Taphrina</taxon>
    </lineage>
</organism>
<feature type="region of interest" description="Disordered" evidence="5">
    <location>
        <begin position="1"/>
        <end position="22"/>
    </location>
</feature>
<dbReference type="OrthoDB" id="2017893at2759"/>
<evidence type="ECO:0000313" key="8">
    <source>
        <dbReference type="EMBL" id="CCG82627.1"/>
    </source>
</evidence>
<keyword evidence="3" id="KW-0378">Hydrolase</keyword>
<evidence type="ECO:0000259" key="7">
    <source>
        <dbReference type="PROSITE" id="PS50056"/>
    </source>
</evidence>
<evidence type="ECO:0000259" key="6">
    <source>
        <dbReference type="PROSITE" id="PS50054"/>
    </source>
</evidence>
<dbReference type="GO" id="GO:0004725">
    <property type="term" value="F:protein tyrosine phosphatase activity"/>
    <property type="evidence" value="ECO:0007669"/>
    <property type="project" value="UniProtKB-EC"/>
</dbReference>
<keyword evidence="4" id="KW-0904">Protein phosphatase</keyword>
<dbReference type="SMART" id="SM00195">
    <property type="entry name" value="DSPc"/>
    <property type="match status" value="1"/>
</dbReference>
<dbReference type="PANTHER" id="PTHR45848:SF4">
    <property type="entry name" value="DUAL SPECIFICITY PROTEIN PHOSPHATASE 12"/>
    <property type="match status" value="1"/>
</dbReference>
<evidence type="ECO:0000256" key="1">
    <source>
        <dbReference type="ARBA" id="ARBA00008601"/>
    </source>
</evidence>
<name>R4XA54_TAPDE</name>
<sequence length="411" mass="47124">MNEEAQNHKLISSANLENDLRPGSLREKAAKLRSEAQDLFRHARESGECPDKAQIQAINSHAKRLEVEALRLEDKSPRLVGESYHEEYRNRPDQFQGQSMISRIEDGLYLSGYDVLQHETILRSCSISHILSICQFYLPSAEQQKTYTCKAIPALDTGDQNLLQYFSECVKFIDEARSANGRLLIHCHAGQSRSVTILAAYLMQRDRIGVRSALDKIRAIREVQPNDNFMNQLRLFKDCDYQLTEDNVQYRRWKFETMHKDKSAQSGTSTSEEQVPQHPDYQENDLDTKYTQIRCKKCRYVLASEKHIIAHEPKVTTEQPESQQSSLLPASCAHFFLEPIRWMKSELDKGQVDGRFTCPSARCGAKIGSYAWQGTTCSCRRWVLPALCIQRSKVDEMKSKTPAKVEPARKS</sequence>
<dbReference type="InterPro" id="IPR000387">
    <property type="entry name" value="Tyr_Pase_dom"/>
</dbReference>
<gene>
    <name evidence="8" type="ORF">TAPDE_002717</name>
</gene>
<dbReference type="STRING" id="1097556.R4XA54"/>
<dbReference type="Proteomes" id="UP000013776">
    <property type="component" value="Unassembled WGS sequence"/>
</dbReference>
<dbReference type="InterPro" id="IPR000340">
    <property type="entry name" value="Dual-sp_phosphatase_cat-dom"/>
</dbReference>
<feature type="domain" description="Tyrosine specific protein phosphatases" evidence="7">
    <location>
        <begin position="164"/>
        <end position="221"/>
    </location>
</feature>
<keyword evidence="9" id="KW-1185">Reference proteome</keyword>
<accession>R4XA54</accession>
<dbReference type="CDD" id="cd14498">
    <property type="entry name" value="DSP"/>
    <property type="match status" value="1"/>
</dbReference>
<dbReference type="AlphaFoldDB" id="R4XA54"/>
<dbReference type="Gene3D" id="3.90.190.10">
    <property type="entry name" value="Protein tyrosine phosphatase superfamily"/>
    <property type="match status" value="1"/>
</dbReference>